<dbReference type="AlphaFoldDB" id="A0AAP5I723"/>
<name>A0AAP5I723_9CYAN</name>
<protein>
    <submittedName>
        <fullName evidence="2">Uncharacterized protein</fullName>
    </submittedName>
</protein>
<accession>A0AAP5I723</accession>
<feature type="transmembrane region" description="Helical" evidence="1">
    <location>
        <begin position="16"/>
        <end position="38"/>
    </location>
</feature>
<keyword evidence="1" id="KW-0472">Membrane</keyword>
<proteinExistence type="predicted"/>
<dbReference type="EMBL" id="JAALHA020000002">
    <property type="protein sequence ID" value="MDR9894388.1"/>
    <property type="molecule type" value="Genomic_DNA"/>
</dbReference>
<evidence type="ECO:0000313" key="2">
    <source>
        <dbReference type="EMBL" id="MDR9894388.1"/>
    </source>
</evidence>
<comment type="caution">
    <text evidence="2">The sequence shown here is derived from an EMBL/GenBank/DDBJ whole genome shotgun (WGS) entry which is preliminary data.</text>
</comment>
<keyword evidence="1" id="KW-1133">Transmembrane helix</keyword>
<organism evidence="2 3">
    <name type="scientific">Aetokthonos hydrillicola Thurmond2011</name>
    <dbReference type="NCBI Taxonomy" id="2712845"/>
    <lineage>
        <taxon>Bacteria</taxon>
        <taxon>Bacillati</taxon>
        <taxon>Cyanobacteriota</taxon>
        <taxon>Cyanophyceae</taxon>
        <taxon>Nostocales</taxon>
        <taxon>Hapalosiphonaceae</taxon>
        <taxon>Aetokthonos</taxon>
    </lineage>
</organism>
<keyword evidence="1" id="KW-0812">Transmembrane</keyword>
<keyword evidence="3" id="KW-1185">Reference proteome</keyword>
<dbReference type="RefSeq" id="WP_208349825.1">
    <property type="nucleotide sequence ID" value="NZ_JAALHA020000002.1"/>
</dbReference>
<evidence type="ECO:0000313" key="3">
    <source>
        <dbReference type="Proteomes" id="UP000667802"/>
    </source>
</evidence>
<sequence length="78" mass="8471">MPPVTSQPLSDSGLNLGLFTIPTSFLLQAGTASILLLLMAEKATLDTLQNFGEASEELLRGERLPILNFPDQNELNRS</sequence>
<reference evidence="3" key="1">
    <citation type="journal article" date="2021" name="Science">
        <title>Hunting the eagle killer: A cyanobacterial neurotoxin causes vacuolar myelinopathy.</title>
        <authorList>
            <person name="Breinlinger S."/>
            <person name="Phillips T.J."/>
            <person name="Haram B.N."/>
            <person name="Mares J."/>
            <person name="Martinez Yerena J.A."/>
            <person name="Hrouzek P."/>
            <person name="Sobotka R."/>
            <person name="Henderson W.M."/>
            <person name="Schmieder P."/>
            <person name="Williams S.M."/>
            <person name="Lauderdale J.D."/>
            <person name="Wilde H.D."/>
            <person name="Gerrin W."/>
            <person name="Kust A."/>
            <person name="Washington J.W."/>
            <person name="Wagner C."/>
            <person name="Geier B."/>
            <person name="Liebeke M."/>
            <person name="Enke H."/>
            <person name="Niedermeyer T.H.J."/>
            <person name="Wilde S.B."/>
        </authorList>
    </citation>
    <scope>NUCLEOTIDE SEQUENCE [LARGE SCALE GENOMIC DNA]</scope>
    <source>
        <strain evidence="3">Thurmond2011</strain>
    </source>
</reference>
<evidence type="ECO:0000256" key="1">
    <source>
        <dbReference type="SAM" id="Phobius"/>
    </source>
</evidence>
<dbReference type="Proteomes" id="UP000667802">
    <property type="component" value="Unassembled WGS sequence"/>
</dbReference>
<gene>
    <name evidence="2" type="ORF">G7B40_007355</name>
</gene>